<dbReference type="EMBL" id="BKCJ010003223">
    <property type="protein sequence ID" value="GEU53755.1"/>
    <property type="molecule type" value="Genomic_DNA"/>
</dbReference>
<sequence length="274" mass="31849">MDDQEDASKQGEIAELDADEDVTLVDAEEDMNADVQGKLAESQTKVYHLDLQHAEKVLSMQDTNKAEPAEVEEVIEVVTATKLMIKVVTTVATTITTAQVPKASAPRRRRGDDVVEQIKRREREDNEVMRYQALKRNPLIEAQARKNMIIYLKNMTGFKMHFFKGMTYNEIRPIFKKYYNLNHAFLERVKEEVTGQKKEGCKRKVNDDDDVFIEAKPLSSKVYVVDYQIHYENSKPYHKIIKADGTHKLFLSFITLLKNYDREDLEMLWKLVQE</sequence>
<name>A0A6L2L0E3_TANCI</name>
<organism evidence="2">
    <name type="scientific">Tanacetum cinerariifolium</name>
    <name type="common">Dalmatian daisy</name>
    <name type="synonym">Chrysanthemum cinerariifolium</name>
    <dbReference type="NCBI Taxonomy" id="118510"/>
    <lineage>
        <taxon>Eukaryota</taxon>
        <taxon>Viridiplantae</taxon>
        <taxon>Streptophyta</taxon>
        <taxon>Embryophyta</taxon>
        <taxon>Tracheophyta</taxon>
        <taxon>Spermatophyta</taxon>
        <taxon>Magnoliopsida</taxon>
        <taxon>eudicotyledons</taxon>
        <taxon>Gunneridae</taxon>
        <taxon>Pentapetalae</taxon>
        <taxon>asterids</taxon>
        <taxon>campanulids</taxon>
        <taxon>Asterales</taxon>
        <taxon>Asteraceae</taxon>
        <taxon>Asteroideae</taxon>
        <taxon>Anthemideae</taxon>
        <taxon>Anthemidinae</taxon>
        <taxon>Tanacetum</taxon>
    </lineage>
</organism>
<protein>
    <submittedName>
        <fullName evidence="2">Uncharacterized protein</fullName>
    </submittedName>
</protein>
<reference evidence="2" key="1">
    <citation type="journal article" date="2019" name="Sci. Rep.">
        <title>Draft genome of Tanacetum cinerariifolium, the natural source of mosquito coil.</title>
        <authorList>
            <person name="Yamashiro T."/>
            <person name="Shiraishi A."/>
            <person name="Satake H."/>
            <person name="Nakayama K."/>
        </authorList>
    </citation>
    <scope>NUCLEOTIDE SEQUENCE</scope>
</reference>
<proteinExistence type="predicted"/>
<accession>A0A6L2L0E3</accession>
<dbReference type="AlphaFoldDB" id="A0A6L2L0E3"/>
<evidence type="ECO:0000256" key="1">
    <source>
        <dbReference type="SAM" id="MobiDB-lite"/>
    </source>
</evidence>
<comment type="caution">
    <text evidence="2">The sequence shown here is derived from an EMBL/GenBank/DDBJ whole genome shotgun (WGS) entry which is preliminary data.</text>
</comment>
<feature type="region of interest" description="Disordered" evidence="1">
    <location>
        <begin position="1"/>
        <end position="21"/>
    </location>
</feature>
<evidence type="ECO:0000313" key="2">
    <source>
        <dbReference type="EMBL" id="GEU53755.1"/>
    </source>
</evidence>
<gene>
    <name evidence="2" type="ORF">Tci_025733</name>
</gene>